<dbReference type="InterPro" id="IPR008927">
    <property type="entry name" value="6-PGluconate_DH-like_C_sf"/>
</dbReference>
<dbReference type="SUPFAM" id="SSF51735">
    <property type="entry name" value="NAD(P)-binding Rossmann-fold domains"/>
    <property type="match status" value="1"/>
</dbReference>
<dbReference type="InterPro" id="IPR013332">
    <property type="entry name" value="KPR_N"/>
</dbReference>
<comment type="pathway">
    <text evidence="5">Cofactor biosynthesis; (R)-pantothenate biosynthesis; (R)-pantoate from 3-methyl-2-oxobutanoate: step 2/2.</text>
</comment>
<keyword evidence="5" id="KW-0566">Pantothenate biosynthesis</keyword>
<dbReference type="InterPro" id="IPR036291">
    <property type="entry name" value="NAD(P)-bd_dom_sf"/>
</dbReference>
<comment type="catalytic activity">
    <reaction evidence="4">
        <text>6-phospho-D-gluconate + NADP(+) = D-ribulose 5-phosphate + CO2 + NADPH</text>
        <dbReference type="Rhea" id="RHEA:10116"/>
        <dbReference type="ChEBI" id="CHEBI:16526"/>
        <dbReference type="ChEBI" id="CHEBI:57783"/>
        <dbReference type="ChEBI" id="CHEBI:58121"/>
        <dbReference type="ChEBI" id="CHEBI:58349"/>
        <dbReference type="ChEBI" id="CHEBI:58759"/>
        <dbReference type="EC" id="1.1.1.44"/>
    </reaction>
</comment>
<dbReference type="SUPFAM" id="SSF48179">
    <property type="entry name" value="6-phosphogluconate dehydrogenase C-terminal domain-like"/>
    <property type="match status" value="1"/>
</dbReference>
<dbReference type="RefSeq" id="WP_149458785.1">
    <property type="nucleotide sequence ID" value="NZ_SCWC02000002.1"/>
</dbReference>
<dbReference type="InterPro" id="IPR013752">
    <property type="entry name" value="KPA_reductase"/>
</dbReference>
<dbReference type="Pfam" id="PF02558">
    <property type="entry name" value="ApbA"/>
    <property type="match status" value="1"/>
</dbReference>
<comment type="similarity">
    <text evidence="1 5">Belongs to the ketopantoate reductase family.</text>
</comment>
<evidence type="ECO:0000256" key="2">
    <source>
        <dbReference type="ARBA" id="ARBA00022857"/>
    </source>
</evidence>
<dbReference type="InterPro" id="IPR003710">
    <property type="entry name" value="ApbA"/>
</dbReference>
<comment type="function">
    <text evidence="5">Catalyzes the NADPH-dependent reduction of ketopantoate into pantoic acid.</text>
</comment>
<sequence>MTQYAVIGPGAVGTVIAHEISKVAAVKLFGRREQQVVLNSGSNDYKINVSSLLLNSDTFDVIFVAVKVTKLASILPALQAMSHDNTVIILCQNGMGQLDMLHEFNAVQAVVYISGQKTDDYVRHFQDKKLILPVNQELQRISQRLDATKLELVVSPDYEAALWFKLLVNLGINTVTALTKNTAHVLELPEVMQLTEQLLQEGLRIARAEGLDFTAQTVQDIIAIYRTYAGDMGTSMYYDTLAGVLLEYDYIQGELQRLARKHQLTTPLLDVCCTLLTGYQYKR</sequence>
<evidence type="ECO:0000256" key="1">
    <source>
        <dbReference type="ARBA" id="ARBA00007870"/>
    </source>
</evidence>
<proteinExistence type="inferred from homology"/>
<feature type="domain" description="Ketopantoate reductase N-terminal" evidence="6">
    <location>
        <begin position="4"/>
        <end position="128"/>
    </location>
</feature>
<evidence type="ECO:0000259" key="6">
    <source>
        <dbReference type="Pfam" id="PF02558"/>
    </source>
</evidence>
<name>A0ABQ6RAM8_9STAP</name>
<dbReference type="InterPro" id="IPR013328">
    <property type="entry name" value="6PGD_dom2"/>
</dbReference>
<dbReference type="PANTHER" id="PTHR21708:SF26">
    <property type="entry name" value="2-DEHYDROPANTOATE 2-REDUCTASE"/>
    <property type="match status" value="1"/>
</dbReference>
<comment type="caution">
    <text evidence="8">The sequence shown here is derived from an EMBL/GenBank/DDBJ whole genome shotgun (WGS) entry which is preliminary data.</text>
</comment>
<dbReference type="Gene3D" id="3.40.50.720">
    <property type="entry name" value="NAD(P)-binding Rossmann-like Domain"/>
    <property type="match status" value="1"/>
</dbReference>
<evidence type="ECO:0000313" key="9">
    <source>
        <dbReference type="Proteomes" id="UP000295735"/>
    </source>
</evidence>
<keyword evidence="2 5" id="KW-0521">NADP</keyword>
<accession>A0ABQ6RAM8</accession>
<dbReference type="PANTHER" id="PTHR21708">
    <property type="entry name" value="PROBABLE 2-DEHYDROPANTOATE 2-REDUCTASE"/>
    <property type="match status" value="1"/>
</dbReference>
<dbReference type="Proteomes" id="UP000295735">
    <property type="component" value="Unassembled WGS sequence"/>
</dbReference>
<dbReference type="NCBIfam" id="TIGR00745">
    <property type="entry name" value="apbA_panE"/>
    <property type="match status" value="1"/>
</dbReference>
<organism evidence="8 9">
    <name type="scientific">Macrococcus equipercicus</name>
    <dbReference type="NCBI Taxonomy" id="69967"/>
    <lineage>
        <taxon>Bacteria</taxon>
        <taxon>Bacillati</taxon>
        <taxon>Bacillota</taxon>
        <taxon>Bacilli</taxon>
        <taxon>Bacillales</taxon>
        <taxon>Staphylococcaceae</taxon>
        <taxon>Macrococcus</taxon>
    </lineage>
</organism>
<evidence type="ECO:0000313" key="8">
    <source>
        <dbReference type="EMBL" id="KAA1040322.1"/>
    </source>
</evidence>
<evidence type="ECO:0000256" key="3">
    <source>
        <dbReference type="ARBA" id="ARBA00023002"/>
    </source>
</evidence>
<keyword evidence="9" id="KW-1185">Reference proteome</keyword>
<dbReference type="EMBL" id="SCWC02000002">
    <property type="protein sequence ID" value="KAA1040322.1"/>
    <property type="molecule type" value="Genomic_DNA"/>
</dbReference>
<gene>
    <name evidence="8" type="ORF">ERX35_004840</name>
</gene>
<keyword evidence="3 5" id="KW-0560">Oxidoreductase</keyword>
<dbReference type="EC" id="1.1.1.169" evidence="5"/>
<feature type="domain" description="Ketopantoate reductase C-terminal" evidence="7">
    <location>
        <begin position="158"/>
        <end position="280"/>
    </location>
</feature>
<comment type="catalytic activity">
    <reaction evidence="5">
        <text>(R)-pantoate + NADP(+) = 2-dehydropantoate + NADPH + H(+)</text>
        <dbReference type="Rhea" id="RHEA:16233"/>
        <dbReference type="ChEBI" id="CHEBI:11561"/>
        <dbReference type="ChEBI" id="CHEBI:15378"/>
        <dbReference type="ChEBI" id="CHEBI:15980"/>
        <dbReference type="ChEBI" id="CHEBI:57783"/>
        <dbReference type="ChEBI" id="CHEBI:58349"/>
        <dbReference type="EC" id="1.1.1.169"/>
    </reaction>
</comment>
<dbReference type="Pfam" id="PF08546">
    <property type="entry name" value="ApbA_C"/>
    <property type="match status" value="1"/>
</dbReference>
<dbReference type="InterPro" id="IPR051402">
    <property type="entry name" value="KPR-Related"/>
</dbReference>
<evidence type="ECO:0000256" key="5">
    <source>
        <dbReference type="RuleBase" id="RU362068"/>
    </source>
</evidence>
<evidence type="ECO:0000256" key="4">
    <source>
        <dbReference type="ARBA" id="ARBA00048640"/>
    </source>
</evidence>
<protein>
    <recommendedName>
        <fullName evidence="5">2-dehydropantoate 2-reductase</fullName>
        <ecNumber evidence="5">1.1.1.169</ecNumber>
    </recommendedName>
    <alternativeName>
        <fullName evidence="5">Ketopantoate reductase</fullName>
    </alternativeName>
</protein>
<dbReference type="NCBIfam" id="NF009542">
    <property type="entry name" value="PRK12921.1-4"/>
    <property type="match status" value="1"/>
</dbReference>
<evidence type="ECO:0000259" key="7">
    <source>
        <dbReference type="Pfam" id="PF08546"/>
    </source>
</evidence>
<dbReference type="Gene3D" id="1.10.1040.10">
    <property type="entry name" value="N-(1-d-carboxylethyl)-l-norvaline Dehydrogenase, domain 2"/>
    <property type="match status" value="1"/>
</dbReference>
<reference evidence="8 9" key="1">
    <citation type="submission" date="2019-09" db="EMBL/GenBank/DDBJ databases">
        <authorList>
            <person name="Mazhar S."/>
            <person name="Altermann E."/>
            <person name="Hill C."/>
            <person name="Mcauliffe O."/>
        </authorList>
    </citation>
    <scope>NUCLEOTIDE SEQUENCE [LARGE SCALE GENOMIC DNA]</scope>
    <source>
        <strain evidence="8 9">ATCC 51831</strain>
    </source>
</reference>